<proteinExistence type="predicted"/>
<gene>
    <name evidence="1" type="ORF">V2S66_19065</name>
</gene>
<protein>
    <submittedName>
        <fullName evidence="1">DUF6236 family protein</fullName>
    </submittedName>
</protein>
<organism evidence="1 2">
    <name type="scientific">Actinacidiphila polyblastidii</name>
    <dbReference type="NCBI Taxonomy" id="3110430"/>
    <lineage>
        <taxon>Bacteria</taxon>
        <taxon>Bacillati</taxon>
        <taxon>Actinomycetota</taxon>
        <taxon>Actinomycetes</taxon>
        <taxon>Kitasatosporales</taxon>
        <taxon>Streptomycetaceae</taxon>
        <taxon>Actinacidiphila</taxon>
    </lineage>
</organism>
<dbReference type="InterPro" id="IPR046203">
    <property type="entry name" value="DUF6236"/>
</dbReference>
<dbReference type="Proteomes" id="UP001344658">
    <property type="component" value="Unassembled WGS sequence"/>
</dbReference>
<accession>A0ABU7PE25</accession>
<dbReference type="Pfam" id="PF19749">
    <property type="entry name" value="DUF6236"/>
    <property type="match status" value="1"/>
</dbReference>
<comment type="caution">
    <text evidence="1">The sequence shown here is derived from an EMBL/GenBank/DDBJ whole genome shotgun (WGS) entry which is preliminary data.</text>
</comment>
<reference evidence="1 2" key="1">
    <citation type="submission" date="2023-12" db="EMBL/GenBank/DDBJ databases">
        <title>Streptomyces sp. V4-01.</title>
        <authorList>
            <person name="Somphong A."/>
            <person name="Phongsopitanun W."/>
        </authorList>
    </citation>
    <scope>NUCLEOTIDE SEQUENCE [LARGE SCALE GENOMIC DNA]</scope>
    <source>
        <strain evidence="1 2">V4-01</strain>
    </source>
</reference>
<sequence>MTTQGHTAESWAVGRDRWAIVDPRLVMVYKSMLAAEFARANKMQPITDMPETYAVSADWNADQIEAALAGRPLTPALTGQGDIAQAIAYLAFDLVVPQNLSAVPVEKIVELRRRYGNDFIAFCAQVDQVAAELASLTDIRDTAVLARYLESAVADRFAQPLADLRKQMKALELDAATMAVNVKTEIPAEIAVLGGSALLAGHPAIAATASAAIGLIGLRRSVQEKQHAGLRAQPAASYLLHTGHALTPRSLLQQSLYQVQRITGTAPR</sequence>
<evidence type="ECO:0000313" key="2">
    <source>
        <dbReference type="Proteomes" id="UP001344658"/>
    </source>
</evidence>
<dbReference type="EMBL" id="JAZEWV010000014">
    <property type="protein sequence ID" value="MEE4544065.1"/>
    <property type="molecule type" value="Genomic_DNA"/>
</dbReference>
<name>A0ABU7PE25_9ACTN</name>
<keyword evidence="2" id="KW-1185">Reference proteome</keyword>
<evidence type="ECO:0000313" key="1">
    <source>
        <dbReference type="EMBL" id="MEE4544065.1"/>
    </source>
</evidence>
<dbReference type="RefSeq" id="WP_330797014.1">
    <property type="nucleotide sequence ID" value="NZ_JAZEWV010000014.1"/>
</dbReference>